<dbReference type="Proteomes" id="UP001211907">
    <property type="component" value="Unassembled WGS sequence"/>
</dbReference>
<dbReference type="Gene3D" id="1.25.40.20">
    <property type="entry name" value="Ankyrin repeat-containing domain"/>
    <property type="match status" value="1"/>
</dbReference>
<reference evidence="1" key="1">
    <citation type="submission" date="2020-05" db="EMBL/GenBank/DDBJ databases">
        <title>Phylogenomic resolution of chytrid fungi.</title>
        <authorList>
            <person name="Stajich J.E."/>
            <person name="Amses K."/>
            <person name="Simmons R."/>
            <person name="Seto K."/>
            <person name="Myers J."/>
            <person name="Bonds A."/>
            <person name="Quandt C.A."/>
            <person name="Barry K."/>
            <person name="Liu P."/>
            <person name="Grigoriev I."/>
            <person name="Longcore J.E."/>
            <person name="James T.Y."/>
        </authorList>
    </citation>
    <scope>NUCLEOTIDE SEQUENCE</scope>
    <source>
        <strain evidence="1">JEL0513</strain>
    </source>
</reference>
<evidence type="ECO:0000313" key="1">
    <source>
        <dbReference type="EMBL" id="KAJ3125420.1"/>
    </source>
</evidence>
<organism evidence="1 2">
    <name type="scientific">Physocladia obscura</name>
    <dbReference type="NCBI Taxonomy" id="109957"/>
    <lineage>
        <taxon>Eukaryota</taxon>
        <taxon>Fungi</taxon>
        <taxon>Fungi incertae sedis</taxon>
        <taxon>Chytridiomycota</taxon>
        <taxon>Chytridiomycota incertae sedis</taxon>
        <taxon>Chytridiomycetes</taxon>
        <taxon>Chytridiales</taxon>
        <taxon>Chytriomycetaceae</taxon>
        <taxon>Physocladia</taxon>
    </lineage>
</organism>
<comment type="caution">
    <text evidence="1">The sequence shown here is derived from an EMBL/GenBank/DDBJ whole genome shotgun (WGS) entry which is preliminary data.</text>
</comment>
<dbReference type="EMBL" id="JADGJH010000611">
    <property type="protein sequence ID" value="KAJ3125420.1"/>
    <property type="molecule type" value="Genomic_DNA"/>
</dbReference>
<name>A0AAD5XHE1_9FUNG</name>
<evidence type="ECO:0000313" key="2">
    <source>
        <dbReference type="Proteomes" id="UP001211907"/>
    </source>
</evidence>
<proteinExistence type="predicted"/>
<evidence type="ECO:0008006" key="3">
    <source>
        <dbReference type="Google" id="ProtNLM"/>
    </source>
</evidence>
<accession>A0AAD5XHE1</accession>
<keyword evidence="2" id="KW-1185">Reference proteome</keyword>
<sequence length="206" mass="23005">MFTQVKALIDCGALVNARSDLKNLSPPANGGGILQATLLTTWADDRSVLELLFKHGLDAEPIDTDGDTAIVFAASSTLIHSARVLLENDLLSSSPFNLMFALAMAGYNRNASNQNVTKLCKLLISWINNPSKRNMVASKLGCTVNMSHPMEEFPCSYYADWDETRFREQCLQMYVGTPYEIPTEQKKKQWHFNADGTVQWIEAHMN</sequence>
<dbReference type="InterPro" id="IPR036770">
    <property type="entry name" value="Ankyrin_rpt-contain_sf"/>
</dbReference>
<gene>
    <name evidence="1" type="ORF">HK100_010822</name>
</gene>
<protein>
    <recommendedName>
        <fullName evidence="3">Ankyrin repeat protein</fullName>
    </recommendedName>
</protein>
<dbReference type="AlphaFoldDB" id="A0AAD5XHE1"/>
<dbReference type="SUPFAM" id="SSF48403">
    <property type="entry name" value="Ankyrin repeat"/>
    <property type="match status" value="1"/>
</dbReference>